<evidence type="ECO:0000313" key="1">
    <source>
        <dbReference type="EMBL" id="VEL18488.1"/>
    </source>
</evidence>
<dbReference type="EMBL" id="CAAALY010037259">
    <property type="protein sequence ID" value="VEL18488.1"/>
    <property type="molecule type" value="Genomic_DNA"/>
</dbReference>
<organism evidence="1 2">
    <name type="scientific">Protopolystoma xenopodis</name>
    <dbReference type="NCBI Taxonomy" id="117903"/>
    <lineage>
        <taxon>Eukaryota</taxon>
        <taxon>Metazoa</taxon>
        <taxon>Spiralia</taxon>
        <taxon>Lophotrochozoa</taxon>
        <taxon>Platyhelminthes</taxon>
        <taxon>Monogenea</taxon>
        <taxon>Polyopisthocotylea</taxon>
        <taxon>Polystomatidea</taxon>
        <taxon>Polystomatidae</taxon>
        <taxon>Protopolystoma</taxon>
    </lineage>
</organism>
<dbReference type="Proteomes" id="UP000784294">
    <property type="component" value="Unassembled WGS sequence"/>
</dbReference>
<reference evidence="1" key="1">
    <citation type="submission" date="2018-11" db="EMBL/GenBank/DDBJ databases">
        <authorList>
            <consortium name="Pathogen Informatics"/>
        </authorList>
    </citation>
    <scope>NUCLEOTIDE SEQUENCE</scope>
</reference>
<dbReference type="AlphaFoldDB" id="A0A3S5BBF8"/>
<sequence>MLLENSHFRPRGVLEWRKAGIELSTSSDEAAKLLDCLFYQLYSFSSDVSLGGLKGTMLRMRNADPDFILPQLFQYKLRIKGPSIHHEPFKVGLKDFKSALAQQTACRFHSTFISRIFSPLSRLALVSC</sequence>
<keyword evidence="2" id="KW-1185">Reference proteome</keyword>
<name>A0A3S5BBF8_9PLAT</name>
<accession>A0A3S5BBF8</accession>
<gene>
    <name evidence="1" type="ORF">PXEA_LOCUS11928</name>
</gene>
<protein>
    <submittedName>
        <fullName evidence="1">Uncharacterized protein</fullName>
    </submittedName>
</protein>
<proteinExistence type="predicted"/>
<dbReference type="OrthoDB" id="1427555at2759"/>
<comment type="caution">
    <text evidence="1">The sequence shown here is derived from an EMBL/GenBank/DDBJ whole genome shotgun (WGS) entry which is preliminary data.</text>
</comment>
<evidence type="ECO:0000313" key="2">
    <source>
        <dbReference type="Proteomes" id="UP000784294"/>
    </source>
</evidence>